<evidence type="ECO:0000256" key="1">
    <source>
        <dbReference type="SAM" id="MobiDB-lite"/>
    </source>
</evidence>
<evidence type="ECO:0000313" key="2">
    <source>
        <dbReference type="EMBL" id="KAK8537828.1"/>
    </source>
</evidence>
<comment type="caution">
    <text evidence="2">The sequence shown here is derived from an EMBL/GenBank/DDBJ whole genome shotgun (WGS) entry which is preliminary data.</text>
</comment>
<organism evidence="2 3">
    <name type="scientific">Hibiscus sabdariffa</name>
    <name type="common">roselle</name>
    <dbReference type="NCBI Taxonomy" id="183260"/>
    <lineage>
        <taxon>Eukaryota</taxon>
        <taxon>Viridiplantae</taxon>
        <taxon>Streptophyta</taxon>
        <taxon>Embryophyta</taxon>
        <taxon>Tracheophyta</taxon>
        <taxon>Spermatophyta</taxon>
        <taxon>Magnoliopsida</taxon>
        <taxon>eudicotyledons</taxon>
        <taxon>Gunneridae</taxon>
        <taxon>Pentapetalae</taxon>
        <taxon>rosids</taxon>
        <taxon>malvids</taxon>
        <taxon>Malvales</taxon>
        <taxon>Malvaceae</taxon>
        <taxon>Malvoideae</taxon>
        <taxon>Hibiscus</taxon>
    </lineage>
</organism>
<protein>
    <submittedName>
        <fullName evidence="2">Uncharacterized protein</fullName>
    </submittedName>
</protein>
<evidence type="ECO:0000313" key="3">
    <source>
        <dbReference type="Proteomes" id="UP001472677"/>
    </source>
</evidence>
<reference evidence="2 3" key="1">
    <citation type="journal article" date="2024" name="G3 (Bethesda)">
        <title>Genome assembly of Hibiscus sabdariffa L. provides insights into metabolisms of medicinal natural products.</title>
        <authorList>
            <person name="Kim T."/>
        </authorList>
    </citation>
    <scope>NUCLEOTIDE SEQUENCE [LARGE SCALE GENOMIC DNA]</scope>
    <source>
        <strain evidence="2">TK-2024</strain>
        <tissue evidence="2">Old leaves</tissue>
    </source>
</reference>
<gene>
    <name evidence="2" type="ORF">V6N12_043974</name>
</gene>
<feature type="region of interest" description="Disordered" evidence="1">
    <location>
        <begin position="36"/>
        <end position="60"/>
    </location>
</feature>
<dbReference type="EMBL" id="JBBPBM010000028">
    <property type="protein sequence ID" value="KAK8537828.1"/>
    <property type="molecule type" value="Genomic_DNA"/>
</dbReference>
<dbReference type="Proteomes" id="UP001472677">
    <property type="component" value="Unassembled WGS sequence"/>
</dbReference>
<name>A0ABR2DFX1_9ROSI</name>
<proteinExistence type="predicted"/>
<sequence>MPCFPPDSELNNVQRILVIKFPANMDVMYSYQFLERESNPSENQSADEVEPTPRLLNSESDNRWRDVLRAAKNTGSCYCPGPLAPVEATRL</sequence>
<accession>A0ABR2DFX1</accession>
<keyword evidence="3" id="KW-1185">Reference proteome</keyword>